<accession>A0A645IDF7</accession>
<comment type="caution">
    <text evidence="1">The sequence shown here is derived from an EMBL/GenBank/DDBJ whole genome shotgun (WGS) entry which is preliminary data.</text>
</comment>
<evidence type="ECO:0000313" key="1">
    <source>
        <dbReference type="EMBL" id="MPN46324.1"/>
    </source>
</evidence>
<dbReference type="EMBL" id="VSSQ01106909">
    <property type="protein sequence ID" value="MPN46324.1"/>
    <property type="molecule type" value="Genomic_DNA"/>
</dbReference>
<reference evidence="1" key="1">
    <citation type="submission" date="2019-08" db="EMBL/GenBank/DDBJ databases">
        <authorList>
            <person name="Kucharzyk K."/>
            <person name="Murdoch R.W."/>
            <person name="Higgins S."/>
            <person name="Loffler F."/>
        </authorList>
    </citation>
    <scope>NUCLEOTIDE SEQUENCE</scope>
</reference>
<organism evidence="1">
    <name type="scientific">bioreactor metagenome</name>
    <dbReference type="NCBI Taxonomy" id="1076179"/>
    <lineage>
        <taxon>unclassified sequences</taxon>
        <taxon>metagenomes</taxon>
        <taxon>ecological metagenomes</taxon>
    </lineage>
</organism>
<proteinExistence type="predicted"/>
<dbReference type="AlphaFoldDB" id="A0A645IDF7"/>
<protein>
    <submittedName>
        <fullName evidence="1">Uncharacterized protein</fullName>
    </submittedName>
</protein>
<sequence>MKLFSVGCFVEIKIASEYLVGAFTGKHHLHAHGFNIPGNQVHRRTGTHRGYVVGLDMVDDITDGIEAFLYSILYLVVDGADVFGHFPGSSQIG</sequence>
<gene>
    <name evidence="1" type="ORF">SDC9_193910</name>
</gene>
<name>A0A645IDF7_9ZZZZ</name>